<keyword evidence="1" id="KW-0812">Transmembrane</keyword>
<dbReference type="EMBL" id="LNQE01000534">
    <property type="protein sequence ID" value="KUG26107.1"/>
    <property type="molecule type" value="Genomic_DNA"/>
</dbReference>
<feature type="transmembrane region" description="Helical" evidence="1">
    <location>
        <begin position="88"/>
        <end position="110"/>
    </location>
</feature>
<proteinExistence type="predicted"/>
<feature type="transmembrane region" description="Helical" evidence="1">
    <location>
        <begin position="9"/>
        <end position="32"/>
    </location>
</feature>
<evidence type="ECO:0000313" key="2">
    <source>
        <dbReference type="EMBL" id="KUG26107.1"/>
    </source>
</evidence>
<gene>
    <name evidence="2" type="ORF">ASZ90_004063</name>
</gene>
<keyword evidence="1" id="KW-1133">Transmembrane helix</keyword>
<sequence>MKNKRLPGFWILMIIGMIILVMLFIGQMMSFINYDFTVSIGLQEPENVVGEMGVAVNKGFGVGDTLIYIPLLIIGLLGLWFKKPWGIYAMLSALGITAYWPMISLFILLFAKGTPGFNFSDYTSYTILLTSITIYGVWGLWYIYKNRKILSIEY</sequence>
<reference evidence="2" key="1">
    <citation type="journal article" date="2015" name="Proc. Natl. Acad. Sci. U.S.A.">
        <title>Networks of energetic and metabolic interactions define dynamics in microbial communities.</title>
        <authorList>
            <person name="Embree M."/>
            <person name="Liu J.K."/>
            <person name="Al-Bassam M.M."/>
            <person name="Zengler K."/>
        </authorList>
    </citation>
    <scope>NUCLEOTIDE SEQUENCE</scope>
</reference>
<comment type="caution">
    <text evidence="2">The sequence shown here is derived from an EMBL/GenBank/DDBJ whole genome shotgun (WGS) entry which is preliminary data.</text>
</comment>
<dbReference type="AlphaFoldDB" id="A0A0W8FYW4"/>
<evidence type="ECO:0000256" key="1">
    <source>
        <dbReference type="SAM" id="Phobius"/>
    </source>
</evidence>
<organism evidence="2">
    <name type="scientific">hydrocarbon metagenome</name>
    <dbReference type="NCBI Taxonomy" id="938273"/>
    <lineage>
        <taxon>unclassified sequences</taxon>
        <taxon>metagenomes</taxon>
        <taxon>ecological metagenomes</taxon>
    </lineage>
</organism>
<accession>A0A0W8FYW4</accession>
<feature type="transmembrane region" description="Helical" evidence="1">
    <location>
        <begin position="122"/>
        <end position="144"/>
    </location>
</feature>
<protein>
    <submittedName>
        <fullName evidence="2">Uncharacterized protein</fullName>
    </submittedName>
</protein>
<keyword evidence="1" id="KW-0472">Membrane</keyword>
<feature type="transmembrane region" description="Helical" evidence="1">
    <location>
        <begin position="65"/>
        <end position="81"/>
    </location>
</feature>
<name>A0A0W8FYW4_9ZZZZ</name>